<dbReference type="InterPro" id="IPR038763">
    <property type="entry name" value="DHH_sf"/>
</dbReference>
<evidence type="ECO:0000313" key="3">
    <source>
        <dbReference type="EMBL" id="MBO8427716.1"/>
    </source>
</evidence>
<name>A0A9D9GWL4_9BACL</name>
<dbReference type="Gene3D" id="3.90.1640.10">
    <property type="entry name" value="inorganic pyrophosphatase (n-terminal core)"/>
    <property type="match status" value="1"/>
</dbReference>
<dbReference type="PANTHER" id="PTHR47618:SF1">
    <property type="entry name" value="BIFUNCTIONAL OLIGORIBONUCLEASE AND PAP PHOSPHATASE NRNA"/>
    <property type="match status" value="1"/>
</dbReference>
<evidence type="ECO:0000259" key="1">
    <source>
        <dbReference type="Pfam" id="PF01368"/>
    </source>
</evidence>
<dbReference type="PANTHER" id="PTHR47618">
    <property type="entry name" value="BIFUNCTIONAL OLIGORIBONUCLEASE AND PAP PHOSPHATASE NRNA"/>
    <property type="match status" value="1"/>
</dbReference>
<protein>
    <submittedName>
        <fullName evidence="3">Bifunctional oligoribonuclease/PAP phosphatase NrnA</fullName>
    </submittedName>
</protein>
<dbReference type="Proteomes" id="UP000823613">
    <property type="component" value="Unassembled WGS sequence"/>
</dbReference>
<accession>A0A9D9GWL4</accession>
<comment type="caution">
    <text evidence="3">The sequence shown here is derived from an EMBL/GenBank/DDBJ whole genome shotgun (WGS) entry which is preliminary data.</text>
</comment>
<proteinExistence type="predicted"/>
<dbReference type="InterPro" id="IPR003156">
    <property type="entry name" value="DHHA1_dom"/>
</dbReference>
<evidence type="ECO:0000259" key="2">
    <source>
        <dbReference type="Pfam" id="PF02272"/>
    </source>
</evidence>
<dbReference type="AlphaFoldDB" id="A0A9D9GWL4"/>
<reference evidence="3" key="2">
    <citation type="journal article" date="2021" name="PeerJ">
        <title>Extensive microbial diversity within the chicken gut microbiome revealed by metagenomics and culture.</title>
        <authorList>
            <person name="Gilroy R."/>
            <person name="Ravi A."/>
            <person name="Getino M."/>
            <person name="Pursley I."/>
            <person name="Horton D.L."/>
            <person name="Alikhan N.F."/>
            <person name="Baker D."/>
            <person name="Gharbi K."/>
            <person name="Hall N."/>
            <person name="Watson M."/>
            <person name="Adriaenssens E.M."/>
            <person name="Foster-Nyarko E."/>
            <person name="Jarju S."/>
            <person name="Secka A."/>
            <person name="Antonio M."/>
            <person name="Oren A."/>
            <person name="Chaudhuri R.R."/>
            <person name="La Ragione R."/>
            <person name="Hildebrand F."/>
            <person name="Pallen M.J."/>
        </authorList>
    </citation>
    <scope>NUCLEOTIDE SEQUENCE</scope>
    <source>
        <strain evidence="3">11159</strain>
    </source>
</reference>
<gene>
    <name evidence="3" type="ORF">IAC58_04090</name>
</gene>
<reference evidence="3" key="1">
    <citation type="submission" date="2020-10" db="EMBL/GenBank/DDBJ databases">
        <authorList>
            <person name="Gilroy R."/>
        </authorList>
    </citation>
    <scope>NUCLEOTIDE SEQUENCE</scope>
    <source>
        <strain evidence="3">11159</strain>
    </source>
</reference>
<dbReference type="Pfam" id="PF01368">
    <property type="entry name" value="DHH"/>
    <property type="match status" value="1"/>
</dbReference>
<dbReference type="InterPro" id="IPR051319">
    <property type="entry name" value="Oligoribo/pAp-PDE_c-di-AMP_PDE"/>
</dbReference>
<feature type="domain" description="DHHA1" evidence="2">
    <location>
        <begin position="247"/>
        <end position="328"/>
    </location>
</feature>
<dbReference type="Pfam" id="PF02272">
    <property type="entry name" value="DHHA1"/>
    <property type="match status" value="1"/>
</dbReference>
<dbReference type="GO" id="GO:0003676">
    <property type="term" value="F:nucleic acid binding"/>
    <property type="evidence" value="ECO:0007669"/>
    <property type="project" value="InterPro"/>
</dbReference>
<dbReference type="Gene3D" id="3.10.310.30">
    <property type="match status" value="1"/>
</dbReference>
<sequence>MNCIKELNKKYKDTYKEIFNQIKKYKKIAIFRHIVPDFDALGTQFGLYTFLKDNFTDKDIIVLGDNHTVFTPKIFPTINKVSDEWFNEPFLAIIVDVGDKKRIADPRFEKASFKIKFDHHPETEKIFDLAITDTSMSAASELVTNFILSLPKKYTLSKLAATYLYTALVGDNGRFQFSSTSPHTFEIAEKLLLTGINIVSIYANMYEKKIEDLETIKFILNTYKVSPLGVAYYVLTNDDLLKLNLTSDRGKENVNFFSNYEGIKIWCSITEDITEPCFRISIRSRNYVINEVATKFQGGGHAQAAGAQIKDLSELPCFINALEEVIKNKDNN</sequence>
<dbReference type="EMBL" id="JADIMY010000081">
    <property type="protein sequence ID" value="MBO8427716.1"/>
    <property type="molecule type" value="Genomic_DNA"/>
</dbReference>
<dbReference type="InterPro" id="IPR001667">
    <property type="entry name" value="DDH_dom"/>
</dbReference>
<organism evidence="3 4">
    <name type="scientific">Candidatus Onthovivens merdipullorum</name>
    <dbReference type="NCBI Taxonomy" id="2840889"/>
    <lineage>
        <taxon>Bacteria</taxon>
        <taxon>Bacillati</taxon>
        <taxon>Bacillota</taxon>
        <taxon>Bacilli</taxon>
        <taxon>Bacillales</taxon>
        <taxon>Candidatus Onthovivens</taxon>
    </lineage>
</organism>
<feature type="domain" description="DDH" evidence="1">
    <location>
        <begin position="27"/>
        <end position="167"/>
    </location>
</feature>
<dbReference type="SUPFAM" id="SSF64182">
    <property type="entry name" value="DHH phosphoesterases"/>
    <property type="match status" value="1"/>
</dbReference>
<evidence type="ECO:0000313" key="4">
    <source>
        <dbReference type="Proteomes" id="UP000823613"/>
    </source>
</evidence>